<dbReference type="Gene3D" id="1.20.1250.20">
    <property type="entry name" value="MFS general substrate transporter like domains"/>
    <property type="match status" value="1"/>
</dbReference>
<feature type="transmembrane region" description="Helical" evidence="8">
    <location>
        <begin position="131"/>
        <end position="150"/>
    </location>
</feature>
<keyword evidence="6 8" id="KW-0472">Membrane</keyword>
<evidence type="ECO:0000256" key="5">
    <source>
        <dbReference type="ARBA" id="ARBA00022989"/>
    </source>
</evidence>
<feature type="transmembrane region" description="Helical" evidence="8">
    <location>
        <begin position="362"/>
        <end position="382"/>
    </location>
</feature>
<comment type="similarity">
    <text evidence="2">Belongs to the major facilitator superfamily.</text>
</comment>
<dbReference type="OrthoDB" id="3437016at2759"/>
<dbReference type="InterPro" id="IPR011701">
    <property type="entry name" value="MFS"/>
</dbReference>
<feature type="transmembrane region" description="Helical" evidence="8">
    <location>
        <begin position="188"/>
        <end position="211"/>
    </location>
</feature>
<evidence type="ECO:0000256" key="7">
    <source>
        <dbReference type="SAM" id="MobiDB-lite"/>
    </source>
</evidence>
<dbReference type="FunFam" id="1.20.1720.10:FF:000013">
    <property type="entry name" value="Related to multidrug resistance proteins"/>
    <property type="match status" value="1"/>
</dbReference>
<dbReference type="PANTHER" id="PTHR23501">
    <property type="entry name" value="MAJOR FACILITATOR SUPERFAMILY"/>
    <property type="match status" value="1"/>
</dbReference>
<evidence type="ECO:0000256" key="8">
    <source>
        <dbReference type="SAM" id="Phobius"/>
    </source>
</evidence>
<feature type="domain" description="Major facilitator superfamily (MFS) profile" evidence="9">
    <location>
        <begin position="66"/>
        <end position="557"/>
    </location>
</feature>
<feature type="transmembrane region" description="Helical" evidence="8">
    <location>
        <begin position="389"/>
        <end position="410"/>
    </location>
</feature>
<dbReference type="InterPro" id="IPR020846">
    <property type="entry name" value="MFS_dom"/>
</dbReference>
<evidence type="ECO:0000256" key="4">
    <source>
        <dbReference type="ARBA" id="ARBA00022692"/>
    </source>
</evidence>
<dbReference type="GO" id="GO:0012505">
    <property type="term" value="C:endomembrane system"/>
    <property type="evidence" value="ECO:0007669"/>
    <property type="project" value="UniProtKB-SubCell"/>
</dbReference>
<evidence type="ECO:0000313" key="10">
    <source>
        <dbReference type="EMBL" id="OJJ35622.1"/>
    </source>
</evidence>
<evidence type="ECO:0000259" key="9">
    <source>
        <dbReference type="PROSITE" id="PS50850"/>
    </source>
</evidence>
<keyword evidence="11" id="KW-1185">Reference proteome</keyword>
<evidence type="ECO:0000313" key="11">
    <source>
        <dbReference type="Proteomes" id="UP000184383"/>
    </source>
</evidence>
<keyword evidence="4 8" id="KW-0812">Transmembrane</keyword>
<evidence type="ECO:0000256" key="3">
    <source>
        <dbReference type="ARBA" id="ARBA00022448"/>
    </source>
</evidence>
<organism evidence="10 11">
    <name type="scientific">Aspergillus wentii DTO 134E9</name>
    <dbReference type="NCBI Taxonomy" id="1073089"/>
    <lineage>
        <taxon>Eukaryota</taxon>
        <taxon>Fungi</taxon>
        <taxon>Dikarya</taxon>
        <taxon>Ascomycota</taxon>
        <taxon>Pezizomycotina</taxon>
        <taxon>Eurotiomycetes</taxon>
        <taxon>Eurotiomycetidae</taxon>
        <taxon>Eurotiales</taxon>
        <taxon>Aspergillaceae</taxon>
        <taxon>Aspergillus</taxon>
        <taxon>Aspergillus subgen. Cremei</taxon>
    </lineage>
</organism>
<sequence length="559" mass="59921">MAMASERNPTETSPLLGAQHNGLLQPPSNGTISNEVRDVESAEEHIRATEEQGNGATEKKLNIKYIVPAISLGVFLSAADQTIIMASYGQIGSDLKALNLTSWIATSYFLTLTSFQPLYGKLSDIFGRKQCLLFGYAVFGIGNLLCGLSRNIHELIAARVFQGIGGGGMTTVVSILMSDLVPLRDRGVWQGIINIVYATGAGTGAPLGGILADYIGWRWSFIAQFPLCLIAFVSVMIMLDVPAQGNSHWKAKIRRIDFLGAAILIGAVLGFLLGLDRGSNVSWTMPLTIVSLSVSVVLFVVFLLVEIYVAAEPFAPGHIIFDRTFFASYGCNFFSFGGWLAALFYIPLYFQATDGVSATGAGVRLLPSIFAGVSGSLFAGYIMKWTGRYYWLTVAAYSSLTLGVTMIFLFSGGAVSSTAPMILGMVVSGFGNGIGVTTTLIALISNATPEDQAVVTACSYLFRSLGSVIGISLSSTVVQQLLRKRLVSDLSGGGSNDADRIVAGVRQSLDFIKTLDPTTAEIVRGSYGWAMNKGFSFMIGIVFFALFSAFFIREKKVTR</sequence>
<gene>
    <name evidence="10" type="ORF">ASPWEDRAFT_40850</name>
</gene>
<feature type="transmembrane region" description="Helical" evidence="8">
    <location>
        <begin position="287"/>
        <end position="309"/>
    </location>
</feature>
<protein>
    <recommendedName>
        <fullName evidence="9">Major facilitator superfamily (MFS) profile domain-containing protein</fullName>
    </recommendedName>
</protein>
<evidence type="ECO:0000256" key="2">
    <source>
        <dbReference type="ARBA" id="ARBA00008335"/>
    </source>
</evidence>
<feature type="transmembrane region" description="Helical" evidence="8">
    <location>
        <begin position="534"/>
        <end position="552"/>
    </location>
</feature>
<name>A0A1L9RL28_ASPWE</name>
<dbReference type="SUPFAM" id="SSF103473">
    <property type="entry name" value="MFS general substrate transporter"/>
    <property type="match status" value="2"/>
</dbReference>
<evidence type="ECO:0000256" key="1">
    <source>
        <dbReference type="ARBA" id="ARBA00004127"/>
    </source>
</evidence>
<reference evidence="11" key="1">
    <citation type="journal article" date="2017" name="Genome Biol.">
        <title>Comparative genomics reveals high biological diversity and specific adaptations in the industrially and medically important fungal genus Aspergillus.</title>
        <authorList>
            <person name="de Vries R.P."/>
            <person name="Riley R."/>
            <person name="Wiebenga A."/>
            <person name="Aguilar-Osorio G."/>
            <person name="Amillis S."/>
            <person name="Uchima C.A."/>
            <person name="Anderluh G."/>
            <person name="Asadollahi M."/>
            <person name="Askin M."/>
            <person name="Barry K."/>
            <person name="Battaglia E."/>
            <person name="Bayram O."/>
            <person name="Benocci T."/>
            <person name="Braus-Stromeyer S.A."/>
            <person name="Caldana C."/>
            <person name="Canovas D."/>
            <person name="Cerqueira G.C."/>
            <person name="Chen F."/>
            <person name="Chen W."/>
            <person name="Choi C."/>
            <person name="Clum A."/>
            <person name="Dos Santos R.A."/>
            <person name="Damasio A.R."/>
            <person name="Diallinas G."/>
            <person name="Emri T."/>
            <person name="Fekete E."/>
            <person name="Flipphi M."/>
            <person name="Freyberg S."/>
            <person name="Gallo A."/>
            <person name="Gournas C."/>
            <person name="Habgood R."/>
            <person name="Hainaut M."/>
            <person name="Harispe M.L."/>
            <person name="Henrissat B."/>
            <person name="Hilden K.S."/>
            <person name="Hope R."/>
            <person name="Hossain A."/>
            <person name="Karabika E."/>
            <person name="Karaffa L."/>
            <person name="Karanyi Z."/>
            <person name="Krasevec N."/>
            <person name="Kuo A."/>
            <person name="Kusch H."/>
            <person name="LaButti K."/>
            <person name="Lagendijk E.L."/>
            <person name="Lapidus A."/>
            <person name="Levasseur A."/>
            <person name="Lindquist E."/>
            <person name="Lipzen A."/>
            <person name="Logrieco A.F."/>
            <person name="MacCabe A."/>
            <person name="Maekelae M.R."/>
            <person name="Malavazi I."/>
            <person name="Melin P."/>
            <person name="Meyer V."/>
            <person name="Mielnichuk N."/>
            <person name="Miskei M."/>
            <person name="Molnar A.P."/>
            <person name="Mule G."/>
            <person name="Ngan C.Y."/>
            <person name="Orejas M."/>
            <person name="Orosz E."/>
            <person name="Ouedraogo J.P."/>
            <person name="Overkamp K.M."/>
            <person name="Park H.-S."/>
            <person name="Perrone G."/>
            <person name="Piumi F."/>
            <person name="Punt P.J."/>
            <person name="Ram A.F."/>
            <person name="Ramon A."/>
            <person name="Rauscher S."/>
            <person name="Record E."/>
            <person name="Riano-Pachon D.M."/>
            <person name="Robert V."/>
            <person name="Roehrig J."/>
            <person name="Ruller R."/>
            <person name="Salamov A."/>
            <person name="Salih N.S."/>
            <person name="Samson R.A."/>
            <person name="Sandor E."/>
            <person name="Sanguinetti M."/>
            <person name="Schuetze T."/>
            <person name="Sepcic K."/>
            <person name="Shelest E."/>
            <person name="Sherlock G."/>
            <person name="Sophianopoulou V."/>
            <person name="Squina F.M."/>
            <person name="Sun H."/>
            <person name="Susca A."/>
            <person name="Todd R.B."/>
            <person name="Tsang A."/>
            <person name="Unkles S.E."/>
            <person name="van de Wiele N."/>
            <person name="van Rossen-Uffink D."/>
            <person name="Oliveira J.V."/>
            <person name="Vesth T.C."/>
            <person name="Visser J."/>
            <person name="Yu J.-H."/>
            <person name="Zhou M."/>
            <person name="Andersen M.R."/>
            <person name="Archer D.B."/>
            <person name="Baker S.E."/>
            <person name="Benoit I."/>
            <person name="Brakhage A.A."/>
            <person name="Braus G.H."/>
            <person name="Fischer R."/>
            <person name="Frisvad J.C."/>
            <person name="Goldman G.H."/>
            <person name="Houbraken J."/>
            <person name="Oakley B."/>
            <person name="Pocsi I."/>
            <person name="Scazzocchio C."/>
            <person name="Seiboth B."/>
            <person name="vanKuyk P.A."/>
            <person name="Wortman J."/>
            <person name="Dyer P.S."/>
            <person name="Grigoriev I.V."/>
        </authorList>
    </citation>
    <scope>NUCLEOTIDE SEQUENCE [LARGE SCALE GENOMIC DNA]</scope>
    <source>
        <strain evidence="11">DTO 134E9</strain>
    </source>
</reference>
<dbReference type="GO" id="GO:0015174">
    <property type="term" value="F:basic amino acid transmembrane transporter activity"/>
    <property type="evidence" value="ECO:0007669"/>
    <property type="project" value="TreeGrafter"/>
</dbReference>
<feature type="transmembrane region" description="Helical" evidence="8">
    <location>
        <begin position="156"/>
        <end position="176"/>
    </location>
</feature>
<dbReference type="EMBL" id="KV878212">
    <property type="protein sequence ID" value="OJJ35622.1"/>
    <property type="molecule type" value="Genomic_DNA"/>
</dbReference>
<evidence type="ECO:0000256" key="6">
    <source>
        <dbReference type="ARBA" id="ARBA00023136"/>
    </source>
</evidence>
<dbReference type="PANTHER" id="PTHR23501:SF84">
    <property type="entry name" value="VACUOLAR MEMBRANE AMINO ACID UPTAKE TRANSPORTER FNX2"/>
    <property type="match status" value="1"/>
</dbReference>
<accession>A0A1L9RL28</accession>
<feature type="transmembrane region" description="Helical" evidence="8">
    <location>
        <begin position="217"/>
        <end position="237"/>
    </location>
</feature>
<comment type="subcellular location">
    <subcellularLocation>
        <location evidence="1">Endomembrane system</location>
        <topology evidence="1">Multi-pass membrane protein</topology>
    </subcellularLocation>
</comment>
<feature type="transmembrane region" description="Helical" evidence="8">
    <location>
        <begin position="460"/>
        <end position="482"/>
    </location>
</feature>
<feature type="transmembrane region" description="Helical" evidence="8">
    <location>
        <begin position="329"/>
        <end position="350"/>
    </location>
</feature>
<keyword evidence="3" id="KW-0813">Transport</keyword>
<dbReference type="GO" id="GO:0000329">
    <property type="term" value="C:fungal-type vacuole membrane"/>
    <property type="evidence" value="ECO:0007669"/>
    <property type="project" value="TreeGrafter"/>
</dbReference>
<keyword evidence="5 8" id="KW-1133">Transmembrane helix</keyword>
<dbReference type="GO" id="GO:0046943">
    <property type="term" value="F:carboxylic acid transmembrane transporter activity"/>
    <property type="evidence" value="ECO:0007669"/>
    <property type="project" value="UniProtKB-ARBA"/>
</dbReference>
<dbReference type="Gene3D" id="1.20.1720.10">
    <property type="entry name" value="Multidrug resistance protein D"/>
    <property type="match status" value="1"/>
</dbReference>
<feature type="region of interest" description="Disordered" evidence="7">
    <location>
        <begin position="1"/>
        <end position="33"/>
    </location>
</feature>
<feature type="transmembrane region" description="Helical" evidence="8">
    <location>
        <begin position="100"/>
        <end position="119"/>
    </location>
</feature>
<dbReference type="Pfam" id="PF07690">
    <property type="entry name" value="MFS_1"/>
    <property type="match status" value="1"/>
</dbReference>
<dbReference type="PROSITE" id="PS50850">
    <property type="entry name" value="MFS"/>
    <property type="match status" value="1"/>
</dbReference>
<feature type="transmembrane region" description="Helical" evidence="8">
    <location>
        <begin position="422"/>
        <end position="448"/>
    </location>
</feature>
<dbReference type="VEuPathDB" id="FungiDB:ASPWEDRAFT_40850"/>
<dbReference type="Proteomes" id="UP000184383">
    <property type="component" value="Unassembled WGS sequence"/>
</dbReference>
<dbReference type="RefSeq" id="XP_040689298.1">
    <property type="nucleotide sequence ID" value="XM_040835412.1"/>
</dbReference>
<proteinExistence type="inferred from homology"/>
<feature type="transmembrane region" description="Helical" evidence="8">
    <location>
        <begin position="258"/>
        <end position="275"/>
    </location>
</feature>
<feature type="transmembrane region" description="Helical" evidence="8">
    <location>
        <begin position="65"/>
        <end position="88"/>
    </location>
</feature>
<dbReference type="GeneID" id="63751260"/>
<dbReference type="AlphaFoldDB" id="A0A1L9RL28"/>
<dbReference type="CDD" id="cd17502">
    <property type="entry name" value="MFS_Azr1_MDR_like"/>
    <property type="match status" value="1"/>
</dbReference>
<dbReference type="InterPro" id="IPR036259">
    <property type="entry name" value="MFS_trans_sf"/>
</dbReference>